<dbReference type="PANTHER" id="PTHR45727">
    <property type="entry name" value="NPC INTRACELLULAR CHOLESTEROL TRANSPORTER 1"/>
    <property type="match status" value="1"/>
</dbReference>
<dbReference type="AlphaFoldDB" id="A0AAN7UKI7"/>
<keyword evidence="2" id="KW-0732">Signal</keyword>
<dbReference type="Pfam" id="PF16414">
    <property type="entry name" value="NPC1_N"/>
    <property type="match status" value="1"/>
</dbReference>
<evidence type="ECO:0000256" key="2">
    <source>
        <dbReference type="SAM" id="SignalP"/>
    </source>
</evidence>
<dbReference type="GO" id="GO:0016020">
    <property type="term" value="C:membrane"/>
    <property type="evidence" value="ECO:0007669"/>
    <property type="project" value="TreeGrafter"/>
</dbReference>
<dbReference type="GO" id="GO:0032934">
    <property type="term" value="F:sterol binding"/>
    <property type="evidence" value="ECO:0007669"/>
    <property type="project" value="TreeGrafter"/>
</dbReference>
<feature type="region of interest" description="Disordered" evidence="1">
    <location>
        <begin position="201"/>
        <end position="227"/>
    </location>
</feature>
<protein>
    <recommendedName>
        <fullName evidence="3">Niemann-Pick C1 N-terminal domain-containing protein</fullName>
    </recommendedName>
</protein>
<feature type="signal peptide" evidence="2">
    <location>
        <begin position="1"/>
        <end position="23"/>
    </location>
</feature>
<keyword evidence="5" id="KW-1185">Reference proteome</keyword>
<evidence type="ECO:0000259" key="3">
    <source>
        <dbReference type="Pfam" id="PF16414"/>
    </source>
</evidence>
<sequence>MNINKKIYLFTYFLCVLINHVYSQGPFPYNTTKGCSIYSFNETFVKNSQFQPYNSVSITSDTCQASHPEYSVSACCTTYQTNDLKVFIQRNSTVFGRCQGCLDNIWSLYCGSVCSPYQQSFMVPTNTLPSLQVINIDFILHPDFAQGLYDSCSSVKTDSGKTFGQLYTDKKSFFSDVFGNDPMYQINFVFNTTGYNSRITPCSSSSTTSSPTTSSSTSGSEGDSSAKSKHSLQSIYLVFLALSTIFFIF</sequence>
<name>A0AAN7UKI7_9MYCE</name>
<dbReference type="InterPro" id="IPR032190">
    <property type="entry name" value="NPC1_N"/>
</dbReference>
<dbReference type="Proteomes" id="UP001344447">
    <property type="component" value="Unassembled WGS sequence"/>
</dbReference>
<dbReference type="GO" id="GO:0015918">
    <property type="term" value="P:sterol transport"/>
    <property type="evidence" value="ECO:0007669"/>
    <property type="project" value="TreeGrafter"/>
</dbReference>
<organism evidence="4 5">
    <name type="scientific">Dictyostelium firmibasis</name>
    <dbReference type="NCBI Taxonomy" id="79012"/>
    <lineage>
        <taxon>Eukaryota</taxon>
        <taxon>Amoebozoa</taxon>
        <taxon>Evosea</taxon>
        <taxon>Eumycetozoa</taxon>
        <taxon>Dictyostelia</taxon>
        <taxon>Dictyosteliales</taxon>
        <taxon>Dictyosteliaceae</taxon>
        <taxon>Dictyostelium</taxon>
    </lineage>
</organism>
<feature type="domain" description="Niemann-Pick C1 N-terminal" evidence="3">
    <location>
        <begin position="55"/>
        <end position="160"/>
    </location>
</feature>
<evidence type="ECO:0000256" key="1">
    <source>
        <dbReference type="SAM" id="MobiDB-lite"/>
    </source>
</evidence>
<gene>
    <name evidence="4" type="ORF">RB653_005130</name>
</gene>
<dbReference type="PANTHER" id="PTHR45727:SF2">
    <property type="entry name" value="NPC INTRACELLULAR CHOLESTEROL TRANSPORTER 1"/>
    <property type="match status" value="1"/>
</dbReference>
<proteinExistence type="predicted"/>
<evidence type="ECO:0000313" key="4">
    <source>
        <dbReference type="EMBL" id="KAK5583533.1"/>
    </source>
</evidence>
<feature type="chain" id="PRO_5042913026" description="Niemann-Pick C1 N-terminal domain-containing protein" evidence="2">
    <location>
        <begin position="24"/>
        <end position="249"/>
    </location>
</feature>
<reference evidence="4 5" key="1">
    <citation type="submission" date="2023-11" db="EMBL/GenBank/DDBJ databases">
        <title>Dfirmibasis_genome.</title>
        <authorList>
            <person name="Edelbroek B."/>
            <person name="Kjellin J."/>
            <person name="Jerlstrom-Hultqvist J."/>
            <person name="Soderbom F."/>
        </authorList>
    </citation>
    <scope>NUCLEOTIDE SEQUENCE [LARGE SCALE GENOMIC DNA]</scope>
    <source>
        <strain evidence="4 5">TNS-C-14</strain>
    </source>
</reference>
<feature type="compositionally biased region" description="Low complexity" evidence="1">
    <location>
        <begin position="203"/>
        <end position="225"/>
    </location>
</feature>
<dbReference type="EMBL" id="JAVFKY010000001">
    <property type="protein sequence ID" value="KAK5583533.1"/>
    <property type="molecule type" value="Genomic_DNA"/>
</dbReference>
<comment type="caution">
    <text evidence="4">The sequence shown here is derived from an EMBL/GenBank/DDBJ whole genome shotgun (WGS) entry which is preliminary data.</text>
</comment>
<evidence type="ECO:0000313" key="5">
    <source>
        <dbReference type="Proteomes" id="UP001344447"/>
    </source>
</evidence>
<accession>A0AAN7UKI7</accession>